<name>A0A853B0Y9_9PSEU</name>
<dbReference type="AlphaFoldDB" id="A0A853B0Y9"/>
<evidence type="ECO:0000313" key="3">
    <source>
        <dbReference type="Proteomes" id="UP000549616"/>
    </source>
</evidence>
<dbReference type="Gene3D" id="1.20.1260.20">
    <property type="entry name" value="PPE superfamily"/>
    <property type="match status" value="1"/>
</dbReference>
<comment type="caution">
    <text evidence="2">The sequence shown here is derived from an EMBL/GenBank/DDBJ whole genome shotgun (WGS) entry which is preliminary data.</text>
</comment>
<feature type="compositionally biased region" description="Polar residues" evidence="1">
    <location>
        <begin position="296"/>
        <end position="307"/>
    </location>
</feature>
<accession>A0A853B0Y9</accession>
<feature type="compositionally biased region" description="Gly residues" evidence="1">
    <location>
        <begin position="364"/>
        <end position="401"/>
    </location>
</feature>
<dbReference type="Proteomes" id="UP000549616">
    <property type="component" value="Unassembled WGS sequence"/>
</dbReference>
<feature type="compositionally biased region" description="Gly residues" evidence="1">
    <location>
        <begin position="229"/>
        <end position="252"/>
    </location>
</feature>
<protein>
    <submittedName>
        <fullName evidence="2">Gas vesicle protein</fullName>
    </submittedName>
</protein>
<reference evidence="2 3" key="1">
    <citation type="submission" date="2020-07" db="EMBL/GenBank/DDBJ databases">
        <title>Sequencing the genomes of 1000 actinobacteria strains.</title>
        <authorList>
            <person name="Klenk H.-P."/>
        </authorList>
    </citation>
    <scope>NUCLEOTIDE SEQUENCE [LARGE SCALE GENOMIC DNA]</scope>
    <source>
        <strain evidence="2 3">DSM 104006</strain>
    </source>
</reference>
<gene>
    <name evidence="2" type="ORF">HNR02_001827</name>
</gene>
<evidence type="ECO:0000256" key="1">
    <source>
        <dbReference type="SAM" id="MobiDB-lite"/>
    </source>
</evidence>
<proteinExistence type="predicted"/>
<dbReference type="InterPro" id="IPR038332">
    <property type="entry name" value="PPE_sf"/>
</dbReference>
<feature type="region of interest" description="Disordered" evidence="1">
    <location>
        <begin position="221"/>
        <end position="316"/>
    </location>
</feature>
<organism evidence="2 3">
    <name type="scientific">Amycolatopsis endophytica</name>
    <dbReference type="NCBI Taxonomy" id="860233"/>
    <lineage>
        <taxon>Bacteria</taxon>
        <taxon>Bacillati</taxon>
        <taxon>Actinomycetota</taxon>
        <taxon>Actinomycetes</taxon>
        <taxon>Pseudonocardiales</taxon>
        <taxon>Pseudonocardiaceae</taxon>
        <taxon>Amycolatopsis</taxon>
    </lineage>
</organism>
<evidence type="ECO:0000313" key="2">
    <source>
        <dbReference type="EMBL" id="NYI88504.1"/>
    </source>
</evidence>
<feature type="region of interest" description="Disordered" evidence="1">
    <location>
        <begin position="364"/>
        <end position="436"/>
    </location>
</feature>
<dbReference type="EMBL" id="JACCFK010000001">
    <property type="protein sequence ID" value="NYI88504.1"/>
    <property type="molecule type" value="Genomic_DNA"/>
</dbReference>
<sequence>MGDDDYKAGRVVAGAAVGAAVGSVVPGVGTAIGAGVGAVVGGLAGLMSTPEAEHHEANIGGRTIDARKIWEQISPGSSSSLTAGASAADTLKGVHEERARLIGQINELMDNAWKGMASGQVQAGAHPLGIWLQDSATNLGKSSTYLNDQADAFDTVKGKVQEVPAQPPDGGFLDGINPMSDTDEQIEQYNQRGKANVDAFNNYYQASMTNAGGMPQYSAWQGNSFSDGNPGGGFPGGGGGAGSMPGGAGGAGAFKPASTGDLPQFNSPTPTSNIPTSTTPAGYTPSTGHNPAFDATSASGYQPTSTSGFGPGGGGGGFGPGGGAGLGSGAGAGAGAGGGVGAAGFGAMGAGAGIGSGATAGTGAGAGGTGAGGAGARGGARGAGRAGMSGAPGMGGRGGRSNGEEDEEHDNKYMVGDDPNELFGTDELTAPPVIGE</sequence>
<dbReference type="RefSeq" id="WP_179772729.1">
    <property type="nucleotide sequence ID" value="NZ_JACCFK010000001.1"/>
</dbReference>
<feature type="compositionally biased region" description="Low complexity" evidence="1">
    <location>
        <begin position="266"/>
        <end position="280"/>
    </location>
</feature>
<keyword evidence="3" id="KW-1185">Reference proteome</keyword>